<sequence length="88" mass="10135">MEHLPASAQRLDQIQGAQHWDNVCTKLKNMVASGWPLNRRALPAQLQPYWQYHQDLLVAEGLLMKGDRLVIPTNMQQEILDVIHEGHQ</sequence>
<accession>A0A1A8EKL5</accession>
<feature type="non-terminal residue" evidence="1">
    <location>
        <position position="88"/>
    </location>
</feature>
<dbReference type="AlphaFoldDB" id="A0A1A8EKL5"/>
<dbReference type="EMBL" id="HAEB01000626">
    <property type="protein sequence ID" value="SBQ47095.1"/>
    <property type="molecule type" value="Transcribed_RNA"/>
</dbReference>
<name>A0A1A8EKL5_9TELE</name>
<organism evidence="1">
    <name type="scientific">Nothobranchius korthausae</name>
    <dbReference type="NCBI Taxonomy" id="1143690"/>
    <lineage>
        <taxon>Eukaryota</taxon>
        <taxon>Metazoa</taxon>
        <taxon>Chordata</taxon>
        <taxon>Craniata</taxon>
        <taxon>Vertebrata</taxon>
        <taxon>Euteleostomi</taxon>
        <taxon>Actinopterygii</taxon>
        <taxon>Neopterygii</taxon>
        <taxon>Teleostei</taxon>
        <taxon>Neoteleostei</taxon>
        <taxon>Acanthomorphata</taxon>
        <taxon>Ovalentaria</taxon>
        <taxon>Atherinomorphae</taxon>
        <taxon>Cyprinodontiformes</taxon>
        <taxon>Nothobranchiidae</taxon>
        <taxon>Nothobranchius</taxon>
    </lineage>
</organism>
<reference evidence="1" key="1">
    <citation type="submission" date="2016-05" db="EMBL/GenBank/DDBJ databases">
        <authorList>
            <person name="Lavstsen T."/>
            <person name="Jespersen J.S."/>
        </authorList>
    </citation>
    <scope>NUCLEOTIDE SEQUENCE</scope>
    <source>
        <tissue evidence="1">Brain</tissue>
    </source>
</reference>
<protein>
    <submittedName>
        <fullName evidence="1">Uncharacterized protein</fullName>
    </submittedName>
</protein>
<evidence type="ECO:0000313" key="1">
    <source>
        <dbReference type="EMBL" id="SBQ47095.1"/>
    </source>
</evidence>
<dbReference type="PANTHER" id="PTHR37984:SF9">
    <property type="entry name" value="INTEGRASE CATALYTIC DOMAIN-CONTAINING PROTEIN"/>
    <property type="match status" value="1"/>
</dbReference>
<dbReference type="PANTHER" id="PTHR37984">
    <property type="entry name" value="PROTEIN CBG26694"/>
    <property type="match status" value="1"/>
</dbReference>
<dbReference type="InterPro" id="IPR050951">
    <property type="entry name" value="Retrovirus_Pol_polyprotein"/>
</dbReference>
<proteinExistence type="predicted"/>
<gene>
    <name evidence="1" type="primary">BX640584.1</name>
</gene>
<reference evidence="1" key="2">
    <citation type="submission" date="2016-06" db="EMBL/GenBank/DDBJ databases">
        <title>The genome of a short-lived fish provides insights into sex chromosome evolution and the genetic control of aging.</title>
        <authorList>
            <person name="Reichwald K."/>
            <person name="Felder M."/>
            <person name="Petzold A."/>
            <person name="Koch P."/>
            <person name="Groth M."/>
            <person name="Platzer M."/>
        </authorList>
    </citation>
    <scope>NUCLEOTIDE SEQUENCE</scope>
    <source>
        <tissue evidence="1">Brain</tissue>
    </source>
</reference>